<dbReference type="GO" id="GO:0008094">
    <property type="term" value="F:ATP-dependent activity, acting on DNA"/>
    <property type="evidence" value="ECO:0007669"/>
    <property type="project" value="TreeGrafter"/>
</dbReference>
<protein>
    <submittedName>
        <fullName evidence="15">DNA repair protein rad5</fullName>
    </submittedName>
</protein>
<dbReference type="InterPro" id="IPR049730">
    <property type="entry name" value="SNF2/RAD54-like_C"/>
</dbReference>
<evidence type="ECO:0000256" key="7">
    <source>
        <dbReference type="ARBA" id="ARBA00022833"/>
    </source>
</evidence>
<evidence type="ECO:0000256" key="9">
    <source>
        <dbReference type="PROSITE-ProRule" id="PRU00175"/>
    </source>
</evidence>
<feature type="region of interest" description="Disordered" evidence="11">
    <location>
        <begin position="197"/>
        <end position="252"/>
    </location>
</feature>
<feature type="domain" description="Helicase ATP-binding" evidence="13">
    <location>
        <begin position="296"/>
        <end position="494"/>
    </location>
</feature>
<dbReference type="SMART" id="SM00487">
    <property type="entry name" value="DEXDc"/>
    <property type="match status" value="1"/>
</dbReference>
<reference evidence="15" key="1">
    <citation type="submission" date="2023-02" db="EMBL/GenBank/DDBJ databases">
        <title>Colletotrichum kahawae CIFC_Que2 genome sequencing and assembly.</title>
        <authorList>
            <person name="Baroncelli R."/>
        </authorList>
    </citation>
    <scope>NUCLEOTIDE SEQUENCE</scope>
    <source>
        <strain evidence="15">CIFC_Que2</strain>
    </source>
</reference>
<dbReference type="GO" id="GO:0004386">
    <property type="term" value="F:helicase activity"/>
    <property type="evidence" value="ECO:0007669"/>
    <property type="project" value="UniProtKB-KW"/>
</dbReference>
<dbReference type="InterPro" id="IPR017907">
    <property type="entry name" value="Znf_RING_CS"/>
</dbReference>
<evidence type="ECO:0000256" key="10">
    <source>
        <dbReference type="SAM" id="Coils"/>
    </source>
</evidence>
<feature type="compositionally biased region" description="Basic and acidic residues" evidence="11">
    <location>
        <begin position="110"/>
        <end position="123"/>
    </location>
</feature>
<dbReference type="PANTHER" id="PTHR45626">
    <property type="entry name" value="TRANSCRIPTION TERMINATION FACTOR 2-RELATED"/>
    <property type="match status" value="1"/>
</dbReference>
<evidence type="ECO:0000256" key="2">
    <source>
        <dbReference type="ARBA" id="ARBA00022723"/>
    </source>
</evidence>
<comment type="similarity">
    <text evidence="1">Belongs to the SNF2/RAD54 helicase family.</text>
</comment>
<feature type="compositionally biased region" description="Acidic residues" evidence="11">
    <location>
        <begin position="85"/>
        <end position="97"/>
    </location>
</feature>
<proteinExistence type="inferred from homology"/>
<comment type="caution">
    <text evidence="15">The sequence shown here is derived from an EMBL/GenBank/DDBJ whole genome shotgun (WGS) entry which is preliminary data.</text>
</comment>
<evidence type="ECO:0000256" key="8">
    <source>
        <dbReference type="ARBA" id="ARBA00022840"/>
    </source>
</evidence>
<feature type="region of interest" description="Disordered" evidence="11">
    <location>
        <begin position="801"/>
        <end position="826"/>
    </location>
</feature>
<evidence type="ECO:0000259" key="14">
    <source>
        <dbReference type="PROSITE" id="PS51194"/>
    </source>
</evidence>
<dbReference type="InterPro" id="IPR013083">
    <property type="entry name" value="Znf_RING/FYVE/PHD"/>
</dbReference>
<evidence type="ECO:0000256" key="5">
    <source>
        <dbReference type="ARBA" id="ARBA00022801"/>
    </source>
</evidence>
<dbReference type="InterPro" id="IPR038718">
    <property type="entry name" value="SNF2-like_sf"/>
</dbReference>
<keyword evidence="10" id="KW-0175">Coiled coil</keyword>
<keyword evidence="2" id="KW-0479">Metal-binding</keyword>
<dbReference type="GO" id="GO:0008270">
    <property type="term" value="F:zinc ion binding"/>
    <property type="evidence" value="ECO:0007669"/>
    <property type="project" value="UniProtKB-KW"/>
</dbReference>
<dbReference type="Pfam" id="PF00176">
    <property type="entry name" value="SNF2-rel_dom"/>
    <property type="match status" value="1"/>
</dbReference>
<dbReference type="CDD" id="cd16449">
    <property type="entry name" value="RING-HC"/>
    <property type="match status" value="1"/>
</dbReference>
<dbReference type="Pfam" id="PF00271">
    <property type="entry name" value="Helicase_C"/>
    <property type="match status" value="1"/>
</dbReference>
<dbReference type="PROSITE" id="PS51192">
    <property type="entry name" value="HELICASE_ATP_BIND_1"/>
    <property type="match status" value="1"/>
</dbReference>
<dbReference type="GO" id="GO:0005524">
    <property type="term" value="F:ATP binding"/>
    <property type="evidence" value="ECO:0007669"/>
    <property type="project" value="UniProtKB-KW"/>
</dbReference>
<dbReference type="GO" id="GO:0006281">
    <property type="term" value="P:DNA repair"/>
    <property type="evidence" value="ECO:0007669"/>
    <property type="project" value="TreeGrafter"/>
</dbReference>
<keyword evidence="5" id="KW-0378">Hydrolase</keyword>
<dbReference type="CDD" id="cd18793">
    <property type="entry name" value="SF2_C_SNF"/>
    <property type="match status" value="1"/>
</dbReference>
<dbReference type="InterPro" id="IPR027417">
    <property type="entry name" value="P-loop_NTPase"/>
</dbReference>
<dbReference type="SUPFAM" id="SSF57850">
    <property type="entry name" value="RING/U-box"/>
    <property type="match status" value="1"/>
</dbReference>
<keyword evidence="16" id="KW-1185">Reference proteome</keyword>
<feature type="region of interest" description="Disordered" evidence="11">
    <location>
        <begin position="1"/>
        <end position="157"/>
    </location>
</feature>
<feature type="domain" description="RING-type" evidence="12">
    <location>
        <begin position="720"/>
        <end position="761"/>
    </location>
</feature>
<keyword evidence="7" id="KW-0862">Zinc</keyword>
<accession>A0AAD9YH22</accession>
<keyword evidence="3" id="KW-0547">Nucleotide-binding</keyword>
<organism evidence="15 16">
    <name type="scientific">Colletotrichum kahawae</name>
    <name type="common">Coffee berry disease fungus</name>
    <dbReference type="NCBI Taxonomy" id="34407"/>
    <lineage>
        <taxon>Eukaryota</taxon>
        <taxon>Fungi</taxon>
        <taxon>Dikarya</taxon>
        <taxon>Ascomycota</taxon>
        <taxon>Pezizomycotina</taxon>
        <taxon>Sordariomycetes</taxon>
        <taxon>Hypocreomycetidae</taxon>
        <taxon>Glomerellales</taxon>
        <taxon>Glomerellaceae</taxon>
        <taxon>Colletotrichum</taxon>
        <taxon>Colletotrichum gloeosporioides species complex</taxon>
    </lineage>
</organism>
<gene>
    <name evidence="15" type="ORF">CKAH01_15233</name>
</gene>
<dbReference type="InterPro" id="IPR000330">
    <property type="entry name" value="SNF2_N"/>
</dbReference>
<dbReference type="EMBL" id="VYYT01000115">
    <property type="protein sequence ID" value="KAK2767339.1"/>
    <property type="molecule type" value="Genomic_DNA"/>
</dbReference>
<name>A0AAD9YH22_COLKA</name>
<dbReference type="PANTHER" id="PTHR45626:SF17">
    <property type="entry name" value="HELICASE-LIKE TRANSCRIPTION FACTOR"/>
    <property type="match status" value="1"/>
</dbReference>
<dbReference type="PROSITE" id="PS51194">
    <property type="entry name" value="HELICASE_CTER"/>
    <property type="match status" value="1"/>
</dbReference>
<keyword evidence="4 9" id="KW-0863">Zinc-finger</keyword>
<evidence type="ECO:0000256" key="4">
    <source>
        <dbReference type="ARBA" id="ARBA00022771"/>
    </source>
</evidence>
<dbReference type="SMART" id="SM00490">
    <property type="entry name" value="HELICc"/>
    <property type="match status" value="1"/>
</dbReference>
<feature type="compositionally biased region" description="Basic residues" evidence="11">
    <location>
        <begin position="805"/>
        <end position="820"/>
    </location>
</feature>
<evidence type="ECO:0000256" key="6">
    <source>
        <dbReference type="ARBA" id="ARBA00022806"/>
    </source>
</evidence>
<evidence type="ECO:0000259" key="12">
    <source>
        <dbReference type="PROSITE" id="PS50089"/>
    </source>
</evidence>
<sequence length="1068" mass="120863">MDLANSDAAACSTSERSPTQDVSSTSPKPDAPQHDIPDIQEQLLSEQIEVTESTENQASASPNIGQHSPSEAHGEEDESGTKDEDSSDSETEPDSDAADVNFQPEDDSDSESHDNDSPGEKQKSKPKRKAKASGPVAKTAQDKVRKKQSRLDRAFKNHIRNELARKREFGEMDVDIEPPRAKRPCIRFKKSKTTLADTDNMEIDERDKPSDLKHRLDNRQITQKERDEDLKGRVSHGTNNRRSGTQKRDLKEATGIFGNNKVKCFANGTYHLKGMRPDNRLKEEQLPAVSWMVQRERGIAPPYGGLLCDDTGLGKTMIAMACIVGNPPTQQDLEDFSGTTLIILPSVDIRDQWRNEFKKHVEDIKDQDILTWHNTQFKKDGGDLTTLTGYKVILTTIAELRQYPPEDELQKLDHEHGRNSKEYREALAEIAGAIFGVKWYRIILDEGHAVKNQNTLSFKSCYGLQKKAFFGLTATPLVNQEREMFPYIKLLGVEGIQTLNDLKNRFFKPHDSQAKLDALIHLITYRRTKKDEFLGRPMMDCLPNFKTQEIWVELSKQERLIYDAVTEHYALTIPPNKLGGMHCQRMLISHPWNLERALRTDFNPHYLADMRVGLVKMAGKARLLANEQISPRIPDTISKTENSSHSGKNDSSEKNGPPKPRKAVKSKARRTTTKGKTAKGKSTRKQSSRTFHPKTTSRELGMESLLQYSVNEFIVDHEKCSKCGKDDNETPWVITECNHLFCYSCLSKTWRSASNGKCLMCGDAYDKEEGAHEVECLTTKEAEYVEADKLTAIQEAQLAQPTVASKKKGKRAPKKPKKNRKLTEEQKKKIEKDYIKKKYDVDANNVFMDLKGEYSSFIRVGTHEANGAILHSSKTACAMDIVIQWQQEAPDDKIILFHEFAKTGKILGMALNRANIPFVYLNGELSDTARPRAIEKFKNDPAVKVLLSSRVGKEGLNLTCANRLIIIDNWWNNAAELQAFGRIDRNGQKKRTYAVVIKAADTIDEYIEDLQESKAEKVAHRLQDDKHETKLMSEWEIMFHTAPEAYKAKCAQLIKEMDDEEEDAAEAA</sequence>
<feature type="compositionally biased region" description="Polar residues" evidence="11">
    <location>
        <begin position="42"/>
        <end position="69"/>
    </location>
</feature>
<dbReference type="PROSITE" id="PS00518">
    <property type="entry name" value="ZF_RING_1"/>
    <property type="match status" value="1"/>
</dbReference>
<feature type="compositionally biased region" description="Basic residues" evidence="11">
    <location>
        <begin position="659"/>
        <end position="687"/>
    </location>
</feature>
<evidence type="ECO:0000256" key="1">
    <source>
        <dbReference type="ARBA" id="ARBA00007025"/>
    </source>
</evidence>
<evidence type="ECO:0000256" key="11">
    <source>
        <dbReference type="SAM" id="MobiDB-lite"/>
    </source>
</evidence>
<dbReference type="SUPFAM" id="SSF52540">
    <property type="entry name" value="P-loop containing nucleoside triphosphate hydrolases"/>
    <property type="match status" value="2"/>
</dbReference>
<evidence type="ECO:0000313" key="15">
    <source>
        <dbReference type="EMBL" id="KAK2767339.1"/>
    </source>
</evidence>
<dbReference type="GO" id="GO:0005634">
    <property type="term" value="C:nucleus"/>
    <property type="evidence" value="ECO:0007669"/>
    <property type="project" value="TreeGrafter"/>
</dbReference>
<dbReference type="Proteomes" id="UP001281614">
    <property type="component" value="Unassembled WGS sequence"/>
</dbReference>
<dbReference type="Gene3D" id="3.40.50.10810">
    <property type="entry name" value="Tandem AAA-ATPase domain"/>
    <property type="match status" value="1"/>
</dbReference>
<dbReference type="InterPro" id="IPR050628">
    <property type="entry name" value="SNF2_RAD54_helicase_TF"/>
</dbReference>
<dbReference type="Gene3D" id="3.40.50.300">
    <property type="entry name" value="P-loop containing nucleotide triphosphate hydrolases"/>
    <property type="match status" value="1"/>
</dbReference>
<dbReference type="AlphaFoldDB" id="A0AAD9YH22"/>
<dbReference type="InterPro" id="IPR001841">
    <property type="entry name" value="Znf_RING"/>
</dbReference>
<dbReference type="PROSITE" id="PS50089">
    <property type="entry name" value="ZF_RING_2"/>
    <property type="match status" value="1"/>
</dbReference>
<feature type="compositionally biased region" description="Basic and acidic residues" evidence="11">
    <location>
        <begin position="203"/>
        <end position="232"/>
    </location>
</feature>
<dbReference type="InterPro" id="IPR014001">
    <property type="entry name" value="Helicase_ATP-bd"/>
</dbReference>
<feature type="compositionally biased region" description="Polar residues" evidence="11">
    <location>
        <begin position="637"/>
        <end position="646"/>
    </location>
</feature>
<evidence type="ECO:0000256" key="3">
    <source>
        <dbReference type="ARBA" id="ARBA00022741"/>
    </source>
</evidence>
<keyword evidence="6" id="KW-0347">Helicase</keyword>
<dbReference type="CDD" id="cd18008">
    <property type="entry name" value="DEXDc_SHPRH-like"/>
    <property type="match status" value="1"/>
</dbReference>
<dbReference type="Gene3D" id="3.30.40.10">
    <property type="entry name" value="Zinc/RING finger domain, C3HC4 (zinc finger)"/>
    <property type="match status" value="1"/>
</dbReference>
<evidence type="ECO:0000313" key="16">
    <source>
        <dbReference type="Proteomes" id="UP001281614"/>
    </source>
</evidence>
<dbReference type="InterPro" id="IPR001650">
    <property type="entry name" value="Helicase_C-like"/>
</dbReference>
<keyword evidence="8" id="KW-0067">ATP-binding</keyword>
<feature type="compositionally biased region" description="Polar residues" evidence="11">
    <location>
        <begin position="11"/>
        <end position="27"/>
    </location>
</feature>
<feature type="domain" description="Helicase C-terminal" evidence="14">
    <location>
        <begin position="878"/>
        <end position="1033"/>
    </location>
</feature>
<feature type="region of interest" description="Disordered" evidence="11">
    <location>
        <begin position="630"/>
        <end position="698"/>
    </location>
</feature>
<dbReference type="GO" id="GO:0016787">
    <property type="term" value="F:hydrolase activity"/>
    <property type="evidence" value="ECO:0007669"/>
    <property type="project" value="UniProtKB-KW"/>
</dbReference>
<dbReference type="SMART" id="SM00184">
    <property type="entry name" value="RING"/>
    <property type="match status" value="1"/>
</dbReference>
<evidence type="ECO:0000259" key="13">
    <source>
        <dbReference type="PROSITE" id="PS51192"/>
    </source>
</evidence>
<feature type="coiled-coil region" evidence="10">
    <location>
        <begin position="996"/>
        <end position="1023"/>
    </location>
</feature>